<dbReference type="EMBL" id="JAHRIN010018910">
    <property type="protein sequence ID" value="MEQ2198197.1"/>
    <property type="molecule type" value="Genomic_DNA"/>
</dbReference>
<dbReference type="Proteomes" id="UP001434883">
    <property type="component" value="Unassembled WGS sequence"/>
</dbReference>
<name>A0ABV0QQT4_9TELE</name>
<comment type="caution">
    <text evidence="2">The sequence shown here is derived from an EMBL/GenBank/DDBJ whole genome shotgun (WGS) entry which is preliminary data.</text>
</comment>
<accession>A0ABV0QQT4</accession>
<evidence type="ECO:0000259" key="1">
    <source>
        <dbReference type="Pfam" id="PF25556"/>
    </source>
</evidence>
<reference evidence="2 3" key="1">
    <citation type="submission" date="2021-06" db="EMBL/GenBank/DDBJ databases">
        <authorList>
            <person name="Palmer J.M."/>
        </authorList>
    </citation>
    <scope>NUCLEOTIDE SEQUENCE [LARGE SCALE GENOMIC DNA]</scope>
    <source>
        <strain evidence="2 3">XC_2019</strain>
        <tissue evidence="2">Muscle</tissue>
    </source>
</reference>
<protein>
    <submittedName>
        <fullName evidence="2">Tubulin--tyrosine ligase-like protein 12</fullName>
    </submittedName>
</protein>
<sequence length="202" mass="23586">MGVDFHGEVPTPDIVELILERMWNYNQTYQLSQGSAEEKVPVWYIMDEFGSQVQHSDHPSCCMAPFFYIQGQLAYTLLWPLRDLQEGDEVTHDYAYGETNTLLRRCRLLPWINDDLEGVSSDITEPTDSYYEVCVNTMARRKRISYDCRSSIGKWQYEDHQRNARKTRASSQTEWDSVDYKSHDSSPHLCIAEHFCVQNVLV</sequence>
<organism evidence="2 3">
    <name type="scientific">Xenoophorus captivus</name>
    <dbReference type="NCBI Taxonomy" id="1517983"/>
    <lineage>
        <taxon>Eukaryota</taxon>
        <taxon>Metazoa</taxon>
        <taxon>Chordata</taxon>
        <taxon>Craniata</taxon>
        <taxon>Vertebrata</taxon>
        <taxon>Euteleostomi</taxon>
        <taxon>Actinopterygii</taxon>
        <taxon>Neopterygii</taxon>
        <taxon>Teleostei</taxon>
        <taxon>Neoteleostei</taxon>
        <taxon>Acanthomorphata</taxon>
        <taxon>Ovalentaria</taxon>
        <taxon>Atherinomorphae</taxon>
        <taxon>Cyprinodontiformes</taxon>
        <taxon>Goodeidae</taxon>
        <taxon>Xenoophorus</taxon>
    </lineage>
</organism>
<keyword evidence="3" id="KW-1185">Reference proteome</keyword>
<feature type="domain" description="Tubulin--tyrosine ligase-like protein 12 SET-like" evidence="1">
    <location>
        <begin position="1"/>
        <end position="115"/>
    </location>
</feature>
<dbReference type="InterPro" id="IPR057954">
    <property type="entry name" value="SET_TTL12"/>
</dbReference>
<dbReference type="PANTHER" id="PTHR46088:SF1">
    <property type="entry name" value="TUBULIN--TYROSINE LIGASE-LIKE PROTEIN 12"/>
    <property type="match status" value="1"/>
</dbReference>
<evidence type="ECO:0000313" key="2">
    <source>
        <dbReference type="EMBL" id="MEQ2198197.1"/>
    </source>
</evidence>
<gene>
    <name evidence="2" type="primary">TTLL12_2</name>
    <name evidence="2" type="ORF">XENOCAPTIV_009267</name>
</gene>
<evidence type="ECO:0000313" key="3">
    <source>
        <dbReference type="Proteomes" id="UP001434883"/>
    </source>
</evidence>
<dbReference type="Pfam" id="PF25556">
    <property type="entry name" value="SET_TTL"/>
    <property type="match status" value="1"/>
</dbReference>
<dbReference type="InterPro" id="IPR027749">
    <property type="entry name" value="TTLL12"/>
</dbReference>
<dbReference type="PANTHER" id="PTHR46088">
    <property type="entry name" value="TUBULIN--TYROSINE LIGASE-LIKE PROTEIN 12"/>
    <property type="match status" value="1"/>
</dbReference>
<dbReference type="SUPFAM" id="SSF82199">
    <property type="entry name" value="SET domain"/>
    <property type="match status" value="1"/>
</dbReference>
<dbReference type="InterPro" id="IPR046341">
    <property type="entry name" value="SET_dom_sf"/>
</dbReference>
<proteinExistence type="predicted"/>